<protein>
    <submittedName>
        <fullName evidence="1">Uncharacterized protein</fullName>
    </submittedName>
</protein>
<comment type="caution">
    <text evidence="1">The sequence shown here is derived from an EMBL/GenBank/DDBJ whole genome shotgun (WGS) entry which is preliminary data.</text>
</comment>
<reference evidence="1 2" key="1">
    <citation type="submission" date="2019-03" db="EMBL/GenBank/DDBJ databases">
        <title>Draft genome sequences of novel Actinobacteria.</title>
        <authorList>
            <person name="Sahin N."/>
            <person name="Ay H."/>
            <person name="Saygin H."/>
        </authorList>
    </citation>
    <scope>NUCLEOTIDE SEQUENCE [LARGE SCALE GENOMIC DNA]</scope>
    <source>
        <strain evidence="1 2">JCM 13523</strain>
    </source>
</reference>
<name>A0A4R4ZPU4_9ACTN</name>
<accession>A0A4R4ZPU4</accession>
<dbReference type="AlphaFoldDB" id="A0A4R4ZPU4"/>
<keyword evidence="2" id="KW-1185">Reference proteome</keyword>
<proteinExistence type="predicted"/>
<evidence type="ECO:0000313" key="2">
    <source>
        <dbReference type="Proteomes" id="UP000295124"/>
    </source>
</evidence>
<dbReference type="Proteomes" id="UP000295124">
    <property type="component" value="Unassembled WGS sequence"/>
</dbReference>
<dbReference type="RefSeq" id="WP_132167390.1">
    <property type="nucleotide sequence ID" value="NZ_SMKX01000028.1"/>
</dbReference>
<organism evidence="1 2">
    <name type="scientific">Kribbella antibiotica</name>
    <dbReference type="NCBI Taxonomy" id="190195"/>
    <lineage>
        <taxon>Bacteria</taxon>
        <taxon>Bacillati</taxon>
        <taxon>Actinomycetota</taxon>
        <taxon>Actinomycetes</taxon>
        <taxon>Propionibacteriales</taxon>
        <taxon>Kribbellaceae</taxon>
        <taxon>Kribbella</taxon>
    </lineage>
</organism>
<dbReference type="EMBL" id="SMKX01000028">
    <property type="protein sequence ID" value="TDD60044.1"/>
    <property type="molecule type" value="Genomic_DNA"/>
</dbReference>
<sequence>MNPIDEVDELLMQTGAQWRAEQPSAPEPDLERITRQERRPKRWVPALAAASVVAVAAVTLTVLPDTGGAPAATPPAAPVTLPAAGPQIVESVAVGNEQAGSSDALLVRDGAKVRVSGQVIAAPNTAPVFCPSRPVPTIGYLPGKAPAPSCPEGLKVTLKGVNVSLLTDLETVQGVQTGRATLTGIWTARTIAVQEQTAPTPDRDIATPPLSCPPPTGGWLAKPSNVEDPKVAQFLDQHRDQAFGPTIYHPYGEGRTKPVVVFVGVARGDRAAFRKSFEEVYSGNLCVAPVRLSRQDADQLSTKVAGLMNRNDLGITTSYTQMDGASENVRLLVYTESVKDALTPIGLDKLRIEPAVVPVN</sequence>
<gene>
    <name evidence="1" type="ORF">E1263_12350</name>
</gene>
<evidence type="ECO:0000313" key="1">
    <source>
        <dbReference type="EMBL" id="TDD60044.1"/>
    </source>
</evidence>
<dbReference type="OrthoDB" id="5178481at2"/>